<organism evidence="2 3">
    <name type="scientific">Cylicocyclus nassatus</name>
    <name type="common">Nematode worm</name>
    <dbReference type="NCBI Taxonomy" id="53992"/>
    <lineage>
        <taxon>Eukaryota</taxon>
        <taxon>Metazoa</taxon>
        <taxon>Ecdysozoa</taxon>
        <taxon>Nematoda</taxon>
        <taxon>Chromadorea</taxon>
        <taxon>Rhabditida</taxon>
        <taxon>Rhabditina</taxon>
        <taxon>Rhabditomorpha</taxon>
        <taxon>Strongyloidea</taxon>
        <taxon>Strongylidae</taxon>
        <taxon>Cylicocyclus</taxon>
    </lineage>
</organism>
<dbReference type="Pfam" id="PF00188">
    <property type="entry name" value="CAP"/>
    <property type="match status" value="1"/>
</dbReference>
<protein>
    <recommendedName>
        <fullName evidence="1">SCP domain-containing protein</fullName>
    </recommendedName>
</protein>
<dbReference type="Proteomes" id="UP001176961">
    <property type="component" value="Unassembled WGS sequence"/>
</dbReference>
<feature type="domain" description="SCP" evidence="1">
    <location>
        <begin position="3"/>
        <end position="165"/>
    </location>
</feature>
<proteinExistence type="predicted"/>
<evidence type="ECO:0000313" key="3">
    <source>
        <dbReference type="Proteomes" id="UP001176961"/>
    </source>
</evidence>
<dbReference type="SUPFAM" id="SSF55797">
    <property type="entry name" value="PR-1-like"/>
    <property type="match status" value="1"/>
</dbReference>
<dbReference type="InterPro" id="IPR014044">
    <property type="entry name" value="CAP_dom"/>
</dbReference>
<comment type="caution">
    <text evidence="2">The sequence shown here is derived from an EMBL/GenBank/DDBJ whole genome shotgun (WGS) entry which is preliminary data.</text>
</comment>
<dbReference type="Gene3D" id="3.40.33.10">
    <property type="entry name" value="CAP"/>
    <property type="match status" value="1"/>
</dbReference>
<dbReference type="AlphaFoldDB" id="A0AA36M7P8"/>
<sequence length="191" mass="20901">MHYLDTHNFRRRDLANGTIPDNNGYLLPKATNMIKLELDCELEAGAIAHASTCPYTVSDPSTRAGIGEHYHRVAISSTVPTYRDGIKNAVTNWWKVVRHYPGIGTAAMFRATHVGTPIETFTQVPRTSLLIMGWAKTSNLGCSIVTCKSDYVVICRYYPKGNIVGQNVYITGTPCSGCMGTCYSDLGLCSA</sequence>
<name>A0AA36M7P8_CYLNA</name>
<dbReference type="InterPro" id="IPR018244">
    <property type="entry name" value="Allrgn_V5/Tpx1_CS"/>
</dbReference>
<dbReference type="SMART" id="SM00198">
    <property type="entry name" value="SCP"/>
    <property type="match status" value="1"/>
</dbReference>
<gene>
    <name evidence="2" type="ORF">CYNAS_LOCUS12856</name>
</gene>
<evidence type="ECO:0000313" key="2">
    <source>
        <dbReference type="EMBL" id="CAJ0600873.1"/>
    </source>
</evidence>
<accession>A0AA36M7P8</accession>
<keyword evidence="3" id="KW-1185">Reference proteome</keyword>
<dbReference type="EMBL" id="CATQJL010000305">
    <property type="protein sequence ID" value="CAJ0600873.1"/>
    <property type="molecule type" value="Genomic_DNA"/>
</dbReference>
<dbReference type="InterPro" id="IPR035940">
    <property type="entry name" value="CAP_sf"/>
</dbReference>
<dbReference type="CDD" id="cd05380">
    <property type="entry name" value="CAP_euk"/>
    <property type="match status" value="1"/>
</dbReference>
<evidence type="ECO:0000259" key="1">
    <source>
        <dbReference type="SMART" id="SM00198"/>
    </source>
</evidence>
<dbReference type="InterPro" id="IPR001283">
    <property type="entry name" value="CRISP-related"/>
</dbReference>
<dbReference type="GO" id="GO:0005576">
    <property type="term" value="C:extracellular region"/>
    <property type="evidence" value="ECO:0007669"/>
    <property type="project" value="InterPro"/>
</dbReference>
<dbReference type="PROSITE" id="PS01010">
    <property type="entry name" value="CRISP_2"/>
    <property type="match status" value="1"/>
</dbReference>
<reference evidence="2" key="1">
    <citation type="submission" date="2023-07" db="EMBL/GenBank/DDBJ databases">
        <authorList>
            <consortium name="CYATHOMIX"/>
        </authorList>
    </citation>
    <scope>NUCLEOTIDE SEQUENCE</scope>
    <source>
        <strain evidence="2">N/A</strain>
    </source>
</reference>
<dbReference type="PANTHER" id="PTHR10334">
    <property type="entry name" value="CYSTEINE-RICH SECRETORY PROTEIN-RELATED"/>
    <property type="match status" value="1"/>
</dbReference>